<accession>A0A8T2IAB5</accession>
<dbReference type="InterPro" id="IPR051110">
    <property type="entry name" value="Ly-6/neurotoxin-like_GPI-ap"/>
</dbReference>
<sequence>MTATNCTASQAYCQTSLVSAGVGSLSITTITKSCQATCVATSLNVVAVTTSISCCNSNLCNTSGALGIKSSSGLLALALGFLFTLLRQSSL</sequence>
<dbReference type="Pfam" id="PF00087">
    <property type="entry name" value="Toxin_TOLIP"/>
    <property type="match status" value="1"/>
</dbReference>
<dbReference type="OrthoDB" id="6278121at2759"/>
<dbReference type="AlphaFoldDB" id="A0A8T2IAB5"/>
<dbReference type="FunFam" id="2.10.60.10:FF:000003">
    <property type="entry name" value="lymphocyte antigen 6E isoform X1"/>
    <property type="match status" value="1"/>
</dbReference>
<proteinExistence type="predicted"/>
<dbReference type="Proteomes" id="UP000812440">
    <property type="component" value="Unassembled WGS sequence"/>
</dbReference>
<evidence type="ECO:0000313" key="4">
    <source>
        <dbReference type="EMBL" id="KAG8430045.1"/>
    </source>
</evidence>
<keyword evidence="2" id="KW-0812">Transmembrane</keyword>
<keyword evidence="1" id="KW-0732">Signal</keyword>
<comment type="caution">
    <text evidence="4">The sequence shown here is derived from an EMBL/GenBank/DDBJ whole genome shotgun (WGS) entry which is preliminary data.</text>
</comment>
<evidence type="ECO:0000259" key="3">
    <source>
        <dbReference type="Pfam" id="PF00087"/>
    </source>
</evidence>
<keyword evidence="2" id="KW-1133">Transmembrane helix</keyword>
<keyword evidence="2" id="KW-0472">Membrane</keyword>
<dbReference type="Gene3D" id="2.10.60.10">
    <property type="entry name" value="CD59"/>
    <property type="match status" value="1"/>
</dbReference>
<organism evidence="4 5">
    <name type="scientific">Hymenochirus boettgeri</name>
    <name type="common">Congo dwarf clawed frog</name>
    <dbReference type="NCBI Taxonomy" id="247094"/>
    <lineage>
        <taxon>Eukaryota</taxon>
        <taxon>Metazoa</taxon>
        <taxon>Chordata</taxon>
        <taxon>Craniata</taxon>
        <taxon>Vertebrata</taxon>
        <taxon>Euteleostomi</taxon>
        <taxon>Amphibia</taxon>
        <taxon>Batrachia</taxon>
        <taxon>Anura</taxon>
        <taxon>Pipoidea</taxon>
        <taxon>Pipidae</taxon>
        <taxon>Pipinae</taxon>
        <taxon>Hymenochirus</taxon>
    </lineage>
</organism>
<dbReference type="PANTHER" id="PTHR16983:SF13">
    <property type="entry name" value="LYMPHOCYTE ANTIGEN 6E"/>
    <property type="match status" value="1"/>
</dbReference>
<evidence type="ECO:0000313" key="5">
    <source>
        <dbReference type="Proteomes" id="UP000812440"/>
    </source>
</evidence>
<dbReference type="PANTHER" id="PTHR16983">
    <property type="entry name" value="UPAR/LY6 DOMAIN-CONTAINING PROTEIN"/>
    <property type="match status" value="1"/>
</dbReference>
<keyword evidence="5" id="KW-1185">Reference proteome</keyword>
<name>A0A8T2IAB5_9PIPI</name>
<evidence type="ECO:0000256" key="1">
    <source>
        <dbReference type="ARBA" id="ARBA00022729"/>
    </source>
</evidence>
<dbReference type="SUPFAM" id="SSF57302">
    <property type="entry name" value="Snake toxin-like"/>
    <property type="match status" value="1"/>
</dbReference>
<dbReference type="GO" id="GO:0005886">
    <property type="term" value="C:plasma membrane"/>
    <property type="evidence" value="ECO:0007669"/>
    <property type="project" value="TreeGrafter"/>
</dbReference>
<dbReference type="InterPro" id="IPR045860">
    <property type="entry name" value="Snake_toxin-like_sf"/>
</dbReference>
<protein>
    <recommendedName>
        <fullName evidence="3">Snake toxin/toxin-like domain-containing protein</fullName>
    </recommendedName>
</protein>
<evidence type="ECO:0000256" key="2">
    <source>
        <dbReference type="SAM" id="Phobius"/>
    </source>
</evidence>
<gene>
    <name evidence="4" type="ORF">GDO86_018596</name>
</gene>
<feature type="transmembrane region" description="Helical" evidence="2">
    <location>
        <begin position="66"/>
        <end position="86"/>
    </location>
</feature>
<dbReference type="EMBL" id="JAACNH010001690">
    <property type="protein sequence ID" value="KAG8430045.1"/>
    <property type="molecule type" value="Genomic_DNA"/>
</dbReference>
<feature type="domain" description="Snake toxin/toxin-like" evidence="3">
    <location>
        <begin position="2"/>
        <end position="61"/>
    </location>
</feature>
<reference evidence="4" key="1">
    <citation type="thesis" date="2020" institute="ProQuest LLC" country="789 East Eisenhower Parkway, Ann Arbor, MI, USA">
        <title>Comparative Genomics and Chromosome Evolution.</title>
        <authorList>
            <person name="Mudd A.B."/>
        </authorList>
    </citation>
    <scope>NUCLEOTIDE SEQUENCE</scope>
    <source>
        <strain evidence="4">Female2</strain>
        <tissue evidence="4">Blood</tissue>
    </source>
</reference>
<dbReference type="InterPro" id="IPR035076">
    <property type="entry name" value="Toxin/TOLIP"/>
</dbReference>